<evidence type="ECO:0000313" key="3">
    <source>
        <dbReference type="Proteomes" id="UP000694397"/>
    </source>
</evidence>
<keyword evidence="1" id="KW-0812">Transmembrane</keyword>
<reference evidence="2" key="2">
    <citation type="submission" date="2025-08" db="UniProtKB">
        <authorList>
            <consortium name="Ensembl"/>
        </authorList>
    </citation>
    <scope>IDENTIFICATION</scope>
</reference>
<dbReference type="InterPro" id="IPR053087">
    <property type="entry name" value="TMEM154-like"/>
</dbReference>
<keyword evidence="1" id="KW-0472">Membrane</keyword>
<proteinExistence type="predicted"/>
<name>A0A8D0CEN5_SCLFO</name>
<dbReference type="Proteomes" id="UP000694397">
    <property type="component" value="Chromosome 16"/>
</dbReference>
<organism evidence="2 3">
    <name type="scientific">Scleropages formosus</name>
    <name type="common">Asian bonytongue</name>
    <name type="synonym">Osteoglossum formosum</name>
    <dbReference type="NCBI Taxonomy" id="113540"/>
    <lineage>
        <taxon>Eukaryota</taxon>
        <taxon>Metazoa</taxon>
        <taxon>Chordata</taxon>
        <taxon>Craniata</taxon>
        <taxon>Vertebrata</taxon>
        <taxon>Euteleostomi</taxon>
        <taxon>Actinopterygii</taxon>
        <taxon>Neopterygii</taxon>
        <taxon>Teleostei</taxon>
        <taxon>Osteoglossocephala</taxon>
        <taxon>Osteoglossomorpha</taxon>
        <taxon>Osteoglossiformes</taxon>
        <taxon>Osteoglossidae</taxon>
        <taxon>Scleropages</taxon>
    </lineage>
</organism>
<feature type="transmembrane region" description="Helical" evidence="1">
    <location>
        <begin position="117"/>
        <end position="140"/>
    </location>
</feature>
<evidence type="ECO:0000256" key="1">
    <source>
        <dbReference type="SAM" id="Phobius"/>
    </source>
</evidence>
<gene>
    <name evidence="2" type="primary">tmem154</name>
</gene>
<dbReference type="PANTHER" id="PTHR36526">
    <property type="entry name" value="TRANSMEMBRANE PROTEIN 154"/>
    <property type="match status" value="1"/>
</dbReference>
<keyword evidence="1" id="KW-1133">Transmembrane helix</keyword>
<dbReference type="Ensembl" id="ENSSFOT00015046379.1">
    <property type="protein sequence ID" value="ENSSFOP00015063346.1"/>
    <property type="gene ID" value="ENSSFOG00015025808.1"/>
</dbReference>
<evidence type="ECO:0000313" key="2">
    <source>
        <dbReference type="Ensembl" id="ENSSFOP00015063346.1"/>
    </source>
</evidence>
<dbReference type="Pfam" id="PF15102">
    <property type="entry name" value="TMEM154"/>
    <property type="match status" value="1"/>
</dbReference>
<dbReference type="GeneTree" id="ENSGT00730000112332"/>
<reference evidence="2 3" key="1">
    <citation type="submission" date="2019-04" db="EMBL/GenBank/DDBJ databases">
        <authorList>
            <consortium name="Wellcome Sanger Institute Data Sharing"/>
        </authorList>
    </citation>
    <scope>NUCLEOTIDE SEQUENCE [LARGE SCALE GENOMIC DNA]</scope>
</reference>
<keyword evidence="3" id="KW-1185">Reference proteome</keyword>
<accession>A0A8D0CEN5</accession>
<dbReference type="PANTHER" id="PTHR36526:SF1">
    <property type="entry name" value="TRANSMEMBRANE PROTEIN 154"/>
    <property type="match status" value="1"/>
</dbReference>
<protein>
    <recommendedName>
        <fullName evidence="4">Transmembrane protein 154-like</fullName>
    </recommendedName>
</protein>
<dbReference type="InterPro" id="IPR028064">
    <property type="entry name" value="TMEM154"/>
</dbReference>
<dbReference type="AlphaFoldDB" id="A0A8D0CEN5"/>
<sequence length="205" mass="22362">MCLPADTTFCTDVDVLMQSVTRSDLTTWHISVNVAPRSRSDVRAGRSCDVHHVLCVMAGTSEAVTEAVTISTWSSGTVDPEDSSQDVTQARGDAHETLLGPTESPTEHPEDDQADSLVVMVAIPLVLLVLIALVVTGFFICRRRKASSFRDGREDQFLAGSNEEKVPMPMFEDDVPSVLELEMEDLEKWIVKDSGGAVQDPGKEK</sequence>
<dbReference type="OrthoDB" id="9451445at2759"/>
<reference evidence="2" key="3">
    <citation type="submission" date="2025-09" db="UniProtKB">
        <authorList>
            <consortium name="Ensembl"/>
        </authorList>
    </citation>
    <scope>IDENTIFICATION</scope>
</reference>
<evidence type="ECO:0008006" key="4">
    <source>
        <dbReference type="Google" id="ProtNLM"/>
    </source>
</evidence>